<dbReference type="Proteomes" id="UP000198281">
    <property type="component" value="Unassembled WGS sequence"/>
</dbReference>
<protein>
    <submittedName>
        <fullName evidence="1">Uncharacterized protein</fullName>
    </submittedName>
</protein>
<evidence type="ECO:0000313" key="2">
    <source>
        <dbReference type="Proteomes" id="UP000198281"/>
    </source>
</evidence>
<reference evidence="2" key="1">
    <citation type="submission" date="2017-06" db="EMBL/GenBank/DDBJ databases">
        <authorList>
            <person name="Varghese N."/>
            <person name="Submissions S."/>
        </authorList>
    </citation>
    <scope>NUCLEOTIDE SEQUENCE [LARGE SCALE GENOMIC DNA]</scope>
    <source>
        <strain evidence="2">LNB2</strain>
    </source>
</reference>
<evidence type="ECO:0000313" key="1">
    <source>
        <dbReference type="EMBL" id="SNT08736.1"/>
    </source>
</evidence>
<dbReference type="OrthoDB" id="7652274at2"/>
<keyword evidence="2" id="KW-1185">Reference proteome</keyword>
<sequence length="71" mass="7611">MTKKSETKAPALIAWQVREAKGGKAYWTRIGAAWPHQSGDGHTLQLDLYPLDGRIVLLPPKADEAAEGGAA</sequence>
<dbReference type="RefSeq" id="WP_089221113.1">
    <property type="nucleotide sequence ID" value="NZ_FZOS01000039.1"/>
</dbReference>
<organism evidence="1 2">
    <name type="scientific">Edaphosphingomonas laterariae</name>
    <dbReference type="NCBI Taxonomy" id="861865"/>
    <lineage>
        <taxon>Bacteria</taxon>
        <taxon>Pseudomonadati</taxon>
        <taxon>Pseudomonadota</taxon>
        <taxon>Alphaproteobacteria</taxon>
        <taxon>Sphingomonadales</taxon>
        <taxon>Rhizorhabdaceae</taxon>
        <taxon>Edaphosphingomonas</taxon>
    </lineage>
</organism>
<dbReference type="EMBL" id="FZOS01000039">
    <property type="protein sequence ID" value="SNT08736.1"/>
    <property type="molecule type" value="Genomic_DNA"/>
</dbReference>
<dbReference type="AlphaFoldDB" id="A0A239JRW2"/>
<accession>A0A239JRW2</accession>
<name>A0A239JRW2_9SPHN</name>
<proteinExistence type="predicted"/>
<gene>
    <name evidence="1" type="ORF">SAMN06295912_1394</name>
</gene>